<keyword evidence="4" id="KW-1185">Reference proteome</keyword>
<evidence type="ECO:0000256" key="2">
    <source>
        <dbReference type="SAM" id="SignalP"/>
    </source>
</evidence>
<sequence length="271" mass="29374">MNSRASWFAGSCMVVCLFAASSPALCAPECGPSVSVEPVSAGLSRITIAASCFPSGRIVLRYDSLTLVRALDENGALTLLFDCYLGEKPPLKLTFPDGVEVQAQLRTIDLERVTKVALLWRGRANLDLHALEYASDFNDAGHVWAGAPSSRWQAEERHRRDKRGHGFMTTVSDGTSEGDQLEVYTFIHETGQASGAVTLALDYESRARTPQEPDSCGTGLYADLEYRVSVLRPSGGISRTRGSFAPLPCGQPSDQSARYSSKALPQLILTR</sequence>
<evidence type="ECO:0000256" key="1">
    <source>
        <dbReference type="SAM" id="MobiDB-lite"/>
    </source>
</evidence>
<dbReference type="AlphaFoldDB" id="A0A8I1GG89"/>
<gene>
    <name evidence="3" type="ORF">JDN41_13645</name>
</gene>
<protein>
    <submittedName>
        <fullName evidence="3">Uncharacterized protein</fullName>
    </submittedName>
</protein>
<organism evidence="3 4">
    <name type="scientific">Rhodomicrobium udaipurense</name>
    <dbReference type="NCBI Taxonomy" id="1202716"/>
    <lineage>
        <taxon>Bacteria</taxon>
        <taxon>Pseudomonadati</taxon>
        <taxon>Pseudomonadota</taxon>
        <taxon>Alphaproteobacteria</taxon>
        <taxon>Hyphomicrobiales</taxon>
        <taxon>Hyphomicrobiaceae</taxon>
        <taxon>Rhodomicrobium</taxon>
    </lineage>
</organism>
<feature type="chain" id="PRO_5034168532" evidence="2">
    <location>
        <begin position="27"/>
        <end position="271"/>
    </location>
</feature>
<feature type="region of interest" description="Disordered" evidence="1">
    <location>
        <begin position="240"/>
        <end position="261"/>
    </location>
</feature>
<comment type="caution">
    <text evidence="3">The sequence shown here is derived from an EMBL/GenBank/DDBJ whole genome shotgun (WGS) entry which is preliminary data.</text>
</comment>
<name>A0A8I1GG89_9HYPH</name>
<accession>A0A8I1GG89</accession>
<keyword evidence="2" id="KW-0732">Signal</keyword>
<dbReference type="RefSeq" id="WP_199502496.1">
    <property type="nucleotide sequence ID" value="NZ_JAEMUK010000079.1"/>
</dbReference>
<proteinExistence type="predicted"/>
<feature type="signal peptide" evidence="2">
    <location>
        <begin position="1"/>
        <end position="26"/>
    </location>
</feature>
<reference evidence="3 4" key="1">
    <citation type="submission" date="2020-12" db="EMBL/GenBank/DDBJ databases">
        <title>Revised draft genomes of Rhodomicrobium vannielii ATCC 17100 and Rhodomicrobium udaipurense JA643.</title>
        <authorList>
            <person name="Conners E.M."/>
            <person name="Davenport E.J."/>
            <person name="Bose A."/>
        </authorList>
    </citation>
    <scope>NUCLEOTIDE SEQUENCE [LARGE SCALE GENOMIC DNA]</scope>
    <source>
        <strain evidence="3 4">JA643</strain>
    </source>
</reference>
<dbReference type="EMBL" id="JAEMUK010000079">
    <property type="protein sequence ID" value="MBJ7544594.1"/>
    <property type="molecule type" value="Genomic_DNA"/>
</dbReference>
<dbReference type="Proteomes" id="UP000623250">
    <property type="component" value="Unassembled WGS sequence"/>
</dbReference>
<evidence type="ECO:0000313" key="4">
    <source>
        <dbReference type="Proteomes" id="UP000623250"/>
    </source>
</evidence>
<evidence type="ECO:0000313" key="3">
    <source>
        <dbReference type="EMBL" id="MBJ7544594.1"/>
    </source>
</evidence>